<comment type="caution">
    <text evidence="10">The sequence shown here is derived from an EMBL/GenBank/DDBJ whole genome shotgun (WGS) entry which is preliminary data.</text>
</comment>
<evidence type="ECO:0000256" key="6">
    <source>
        <dbReference type="ARBA" id="ARBA00023136"/>
    </source>
</evidence>
<dbReference type="InterPro" id="IPR029962">
    <property type="entry name" value="TBL"/>
</dbReference>
<evidence type="ECO:0000313" key="11">
    <source>
        <dbReference type="Proteomes" id="UP001604336"/>
    </source>
</evidence>
<keyword evidence="11" id="KW-1185">Reference proteome</keyword>
<name>A0ABD1SJZ8_9LAMI</name>
<evidence type="ECO:0000259" key="9">
    <source>
        <dbReference type="Pfam" id="PF14416"/>
    </source>
</evidence>
<feature type="domain" description="Trichome birefringence-like C-terminal" evidence="8">
    <location>
        <begin position="122"/>
        <end position="409"/>
    </location>
</feature>
<accession>A0ABD1SJZ8</accession>
<evidence type="ECO:0000256" key="2">
    <source>
        <dbReference type="ARBA" id="ARBA00007727"/>
    </source>
</evidence>
<dbReference type="InterPro" id="IPR026057">
    <property type="entry name" value="TBL_C"/>
</dbReference>
<organism evidence="10 11">
    <name type="scientific">Abeliophyllum distichum</name>
    <dbReference type="NCBI Taxonomy" id="126358"/>
    <lineage>
        <taxon>Eukaryota</taxon>
        <taxon>Viridiplantae</taxon>
        <taxon>Streptophyta</taxon>
        <taxon>Embryophyta</taxon>
        <taxon>Tracheophyta</taxon>
        <taxon>Spermatophyta</taxon>
        <taxon>Magnoliopsida</taxon>
        <taxon>eudicotyledons</taxon>
        <taxon>Gunneridae</taxon>
        <taxon>Pentapetalae</taxon>
        <taxon>asterids</taxon>
        <taxon>lamiids</taxon>
        <taxon>Lamiales</taxon>
        <taxon>Oleaceae</taxon>
        <taxon>Forsythieae</taxon>
        <taxon>Abeliophyllum</taxon>
    </lineage>
</organism>
<keyword evidence="6 7" id="KW-0472">Membrane</keyword>
<keyword evidence="5 7" id="KW-1133">Transmembrane helix</keyword>
<dbReference type="AlphaFoldDB" id="A0ABD1SJZ8"/>
<evidence type="ECO:0000259" key="8">
    <source>
        <dbReference type="Pfam" id="PF13839"/>
    </source>
</evidence>
<dbReference type="PANTHER" id="PTHR32285">
    <property type="entry name" value="PROTEIN TRICHOME BIREFRINGENCE-LIKE 9-RELATED"/>
    <property type="match status" value="1"/>
</dbReference>
<sequence>MTTVPHCRNQITMKERLLIMCNAASLLFYTTILTIVLTFSLFYYPRINTVQENNQTNIFTPPYTNGGRSCNLFKGQWIPDMRDSLYTNFSCTTIPYRRNCFFHGRKDRDFLHWRWKPEQCELPRFSPKTFLSIVQGKTMAFIGDSLARNQMESLLCLLSTEETPNEVYKDAEERFWTWEFRKHNFTLMVLWSQFLVTATETMFNGSATDGFDLQLDKVDKKWSEKLPFIDYAIFSDFQWFFRQNYLYEGSKLIGCVYCQAPNVTDLGLSFAIKRAFQAAFEQINECKNCKNIFTILRTFSPSHFEKGAWNTGGGCNRTRPVKIEDVIGRDSNWELRTIQVEEIEMARERGEYRGNRFEILDITDIMGMRPDGHPGLYGGNDDWKKGYSDCIHWCLPGPIDMWNELLLEMIKR</sequence>
<dbReference type="EMBL" id="JBFOLK010000007">
    <property type="protein sequence ID" value="KAL2500019.1"/>
    <property type="molecule type" value="Genomic_DNA"/>
</dbReference>
<feature type="transmembrane region" description="Helical" evidence="7">
    <location>
        <begin position="17"/>
        <end position="44"/>
    </location>
</feature>
<dbReference type="PANTHER" id="PTHR32285:SF28">
    <property type="entry name" value="XYLOGLUCAN O-ACETYLTRANSFERASE 2"/>
    <property type="match status" value="1"/>
</dbReference>
<dbReference type="Pfam" id="PF14416">
    <property type="entry name" value="PMR5N"/>
    <property type="match status" value="1"/>
</dbReference>
<evidence type="ECO:0000256" key="5">
    <source>
        <dbReference type="ARBA" id="ARBA00022989"/>
    </source>
</evidence>
<dbReference type="Pfam" id="PF13839">
    <property type="entry name" value="PC-Esterase"/>
    <property type="match status" value="1"/>
</dbReference>
<gene>
    <name evidence="10" type="ORF">Adt_25569</name>
</gene>
<keyword evidence="3 7" id="KW-0812">Transmembrane</keyword>
<evidence type="ECO:0000313" key="10">
    <source>
        <dbReference type="EMBL" id="KAL2500019.1"/>
    </source>
</evidence>
<protein>
    <submittedName>
        <fullName evidence="10">Protein ALTERED XYLOGLUCAN 4-like</fullName>
    </submittedName>
</protein>
<dbReference type="InterPro" id="IPR025846">
    <property type="entry name" value="TBL_N"/>
</dbReference>
<feature type="domain" description="Trichome birefringence-like N-terminal" evidence="9">
    <location>
        <begin position="69"/>
        <end position="121"/>
    </location>
</feature>
<evidence type="ECO:0000256" key="1">
    <source>
        <dbReference type="ARBA" id="ARBA00004167"/>
    </source>
</evidence>
<comment type="similarity">
    <text evidence="2">Belongs to the PC-esterase family. TBL subfamily.</text>
</comment>
<evidence type="ECO:0000256" key="4">
    <source>
        <dbReference type="ARBA" id="ARBA00022968"/>
    </source>
</evidence>
<dbReference type="GO" id="GO:0016020">
    <property type="term" value="C:membrane"/>
    <property type="evidence" value="ECO:0007669"/>
    <property type="project" value="UniProtKB-SubCell"/>
</dbReference>
<comment type="subcellular location">
    <subcellularLocation>
        <location evidence="1">Membrane</location>
        <topology evidence="1">Single-pass membrane protein</topology>
    </subcellularLocation>
</comment>
<reference evidence="11" key="1">
    <citation type="submission" date="2024-07" db="EMBL/GenBank/DDBJ databases">
        <title>Two chromosome-level genome assemblies of Korean endemic species Abeliophyllum distichum and Forsythia ovata (Oleaceae).</title>
        <authorList>
            <person name="Jang H."/>
        </authorList>
    </citation>
    <scope>NUCLEOTIDE SEQUENCE [LARGE SCALE GENOMIC DNA]</scope>
</reference>
<keyword evidence="4" id="KW-0735">Signal-anchor</keyword>
<evidence type="ECO:0000256" key="7">
    <source>
        <dbReference type="SAM" id="Phobius"/>
    </source>
</evidence>
<proteinExistence type="inferred from homology"/>
<evidence type="ECO:0000256" key="3">
    <source>
        <dbReference type="ARBA" id="ARBA00022692"/>
    </source>
</evidence>
<dbReference type="Proteomes" id="UP001604336">
    <property type="component" value="Unassembled WGS sequence"/>
</dbReference>